<gene>
    <name evidence="2" type="ORF">NYO98_17855</name>
</gene>
<comment type="caution">
    <text evidence="2">The sequence shown here is derived from an EMBL/GenBank/DDBJ whole genome shotgun (WGS) entry which is preliminary data.</text>
</comment>
<reference evidence="2" key="1">
    <citation type="submission" date="2022-08" db="EMBL/GenBank/DDBJ databases">
        <title>Genome sequencing of Nocardioides sp. STR2.</title>
        <authorList>
            <person name="So Y."/>
        </authorList>
    </citation>
    <scope>NUCLEOTIDE SEQUENCE</scope>
    <source>
        <strain evidence="2">STR2</strain>
    </source>
</reference>
<feature type="region of interest" description="Disordered" evidence="1">
    <location>
        <begin position="1"/>
        <end position="30"/>
    </location>
</feature>
<keyword evidence="3" id="KW-1185">Reference proteome</keyword>
<feature type="compositionally biased region" description="Basic and acidic residues" evidence="1">
    <location>
        <begin position="12"/>
        <end position="25"/>
    </location>
</feature>
<evidence type="ECO:0000256" key="1">
    <source>
        <dbReference type="SAM" id="MobiDB-lite"/>
    </source>
</evidence>
<evidence type="ECO:0000313" key="3">
    <source>
        <dbReference type="Proteomes" id="UP001074726"/>
    </source>
</evidence>
<dbReference type="Proteomes" id="UP001074726">
    <property type="component" value="Unassembled WGS sequence"/>
</dbReference>
<dbReference type="EMBL" id="JAPPUX010000005">
    <property type="protein sequence ID" value="MCY4728148.1"/>
    <property type="molecule type" value="Genomic_DNA"/>
</dbReference>
<accession>A0ABT4CGS8</accession>
<proteinExistence type="predicted"/>
<evidence type="ECO:0000313" key="2">
    <source>
        <dbReference type="EMBL" id="MCY4728148.1"/>
    </source>
</evidence>
<organism evidence="2 3">
    <name type="scientific">Nocardioides pini</name>
    <dbReference type="NCBI Taxonomy" id="2975053"/>
    <lineage>
        <taxon>Bacteria</taxon>
        <taxon>Bacillati</taxon>
        <taxon>Actinomycetota</taxon>
        <taxon>Actinomycetes</taxon>
        <taxon>Propionibacteriales</taxon>
        <taxon>Nocardioidaceae</taxon>
        <taxon>Nocardioides</taxon>
    </lineage>
</organism>
<feature type="compositionally biased region" description="Low complexity" evidence="1">
    <location>
        <begin position="105"/>
        <end position="125"/>
    </location>
</feature>
<sequence length="253" mass="25657">MTESSGMPPEQEAVRRLLADARHDGPPPPEVVARLDDTLASLVAERASAGVGEPAAAHDDRSPGRVVDLGSRRRRIASMGLLAAASVVVAGVAIGQVLPRDGGDDSSSSSAGSASDSSLAEPPEAGGAGADSSTEEGGDSGTASEPAPESLKSSPSTPFAGVPALSTVDADLDDQVLALRADGSSRREQLASLDALGRCDLPRAARTAELVAAELDGQPGLVVFRRPVGELQRVELYVCGQADPVRTITLPAP</sequence>
<feature type="region of interest" description="Disordered" evidence="1">
    <location>
        <begin position="99"/>
        <end position="163"/>
    </location>
</feature>
<protein>
    <submittedName>
        <fullName evidence="2">Uncharacterized protein</fullName>
    </submittedName>
</protein>
<name>A0ABT4CGS8_9ACTN</name>
<feature type="region of interest" description="Disordered" evidence="1">
    <location>
        <begin position="46"/>
        <end position="67"/>
    </location>
</feature>
<dbReference type="RefSeq" id="WP_268113100.1">
    <property type="nucleotide sequence ID" value="NZ_JAPPUX010000005.1"/>
</dbReference>